<evidence type="ECO:0000256" key="1">
    <source>
        <dbReference type="SAM" id="SignalP"/>
    </source>
</evidence>
<feature type="signal peptide" evidence="1">
    <location>
        <begin position="1"/>
        <end position="17"/>
    </location>
</feature>
<protein>
    <submittedName>
        <fullName evidence="3">Secreted protein</fullName>
    </submittedName>
</protein>
<accession>A0A0K0D7K2</accession>
<dbReference type="AlphaFoldDB" id="A0A0K0D7K2"/>
<proteinExistence type="predicted"/>
<feature type="chain" id="PRO_5005326561" evidence="1">
    <location>
        <begin position="18"/>
        <end position="76"/>
    </location>
</feature>
<keyword evidence="1" id="KW-0732">Signal</keyword>
<dbReference type="Proteomes" id="UP000035642">
    <property type="component" value="Unassembled WGS sequence"/>
</dbReference>
<name>A0A0K0D7K2_ANGCA</name>
<evidence type="ECO:0000313" key="3">
    <source>
        <dbReference type="WBParaSite" id="ACAC_0000604701-mRNA-1"/>
    </source>
</evidence>
<evidence type="ECO:0000313" key="2">
    <source>
        <dbReference type="Proteomes" id="UP000035642"/>
    </source>
</evidence>
<reference evidence="3" key="2">
    <citation type="submission" date="2017-02" db="UniProtKB">
        <authorList>
            <consortium name="WormBaseParasite"/>
        </authorList>
    </citation>
    <scope>IDENTIFICATION</scope>
</reference>
<reference evidence="2" key="1">
    <citation type="submission" date="2012-09" db="EMBL/GenBank/DDBJ databases">
        <authorList>
            <person name="Martin A.A."/>
        </authorList>
    </citation>
    <scope>NUCLEOTIDE SEQUENCE</scope>
</reference>
<sequence length="76" mass="8604">MNRVLVLALFLLLTAQANNQGYSSYYRYGFPYYGYPYYYYPYGGSGFMLDGGNGFWRRLLRGAATGGLLGFLLGKK</sequence>
<dbReference type="WBParaSite" id="ACAC_0000604701-mRNA-1">
    <property type="protein sequence ID" value="ACAC_0000604701-mRNA-1"/>
    <property type="gene ID" value="ACAC_0000604701"/>
</dbReference>
<keyword evidence="2" id="KW-1185">Reference proteome</keyword>
<organism evidence="2 3">
    <name type="scientific">Angiostrongylus cantonensis</name>
    <name type="common">Rat lungworm</name>
    <dbReference type="NCBI Taxonomy" id="6313"/>
    <lineage>
        <taxon>Eukaryota</taxon>
        <taxon>Metazoa</taxon>
        <taxon>Ecdysozoa</taxon>
        <taxon>Nematoda</taxon>
        <taxon>Chromadorea</taxon>
        <taxon>Rhabditida</taxon>
        <taxon>Rhabditina</taxon>
        <taxon>Rhabditomorpha</taxon>
        <taxon>Strongyloidea</taxon>
        <taxon>Metastrongylidae</taxon>
        <taxon>Angiostrongylus</taxon>
    </lineage>
</organism>